<feature type="binding site" evidence="6">
    <location>
        <position position="9"/>
    </location>
    <ligand>
        <name>FMN</name>
        <dbReference type="ChEBI" id="CHEBI:58210"/>
    </ligand>
</feature>
<proteinExistence type="inferred from homology"/>
<feature type="domain" description="Flavodoxin-like fold" evidence="7">
    <location>
        <begin position="1"/>
        <end position="195"/>
    </location>
</feature>
<keyword evidence="4 6" id="KW-0520">NAD</keyword>
<comment type="function">
    <text evidence="6">Also exhibits azoreductase activity. Catalyzes the reductive cleavage of the azo bond in aromatic azo compounds to the corresponding amines.</text>
</comment>
<evidence type="ECO:0000256" key="1">
    <source>
        <dbReference type="ARBA" id="ARBA00022630"/>
    </source>
</evidence>
<dbReference type="EC" id="1.7.1.17" evidence="6"/>
<dbReference type="InterPro" id="IPR003680">
    <property type="entry name" value="Flavodoxin_fold"/>
</dbReference>
<evidence type="ECO:0000259" key="7">
    <source>
        <dbReference type="Pfam" id="PF02525"/>
    </source>
</evidence>
<sequence length="219" mass="23734">MTLFRLDSSIRREGSVTREVADSLERAWTDHHPDDAVLRRDLGADPLPSDAWPNAATAQHLPEDQQTPEQRAALALAVELADELISADAAVIAVPLYNFGISQHVKAWIDLLLTSPQLRPGGDSSPLAGHPVSLVIARGGGYGAGTPREGWDHATPYLRRIFEDVFHVDLTVVECELTLADVNPAMAELRETAAALRVRAHERAVETGRAMAQRLSSAA</sequence>
<comment type="similarity">
    <text evidence="6">Belongs to the azoreductase type 1 family.</text>
</comment>
<dbReference type="EMBL" id="BAABJO010000009">
    <property type="protein sequence ID" value="GAA5120879.1"/>
    <property type="molecule type" value="Genomic_DNA"/>
</dbReference>
<dbReference type="Pfam" id="PF02525">
    <property type="entry name" value="Flavodoxin_2"/>
    <property type="match status" value="1"/>
</dbReference>
<comment type="subunit">
    <text evidence="6">Homodimer.</text>
</comment>
<accession>A0ABP9NHV7</accession>
<name>A0ABP9NHV7_9PSEU</name>
<evidence type="ECO:0000256" key="5">
    <source>
        <dbReference type="ARBA" id="ARBA00048542"/>
    </source>
</evidence>
<evidence type="ECO:0000313" key="9">
    <source>
        <dbReference type="Proteomes" id="UP001500804"/>
    </source>
</evidence>
<evidence type="ECO:0000256" key="3">
    <source>
        <dbReference type="ARBA" id="ARBA00023002"/>
    </source>
</evidence>
<keyword evidence="2 6" id="KW-0288">FMN</keyword>
<dbReference type="SUPFAM" id="SSF52218">
    <property type="entry name" value="Flavoproteins"/>
    <property type="match status" value="1"/>
</dbReference>
<evidence type="ECO:0000313" key="8">
    <source>
        <dbReference type="EMBL" id="GAA5120879.1"/>
    </source>
</evidence>
<dbReference type="InterPro" id="IPR029039">
    <property type="entry name" value="Flavoprotein-like_sf"/>
</dbReference>
<reference evidence="9" key="1">
    <citation type="journal article" date="2019" name="Int. J. Syst. Evol. Microbiol.">
        <title>The Global Catalogue of Microorganisms (GCM) 10K type strain sequencing project: providing services to taxonomists for standard genome sequencing and annotation.</title>
        <authorList>
            <consortium name="The Broad Institute Genomics Platform"/>
            <consortium name="The Broad Institute Genome Sequencing Center for Infectious Disease"/>
            <person name="Wu L."/>
            <person name="Ma J."/>
        </authorList>
    </citation>
    <scope>NUCLEOTIDE SEQUENCE [LARGE SCALE GENOMIC DNA]</scope>
    <source>
        <strain evidence="9">JCM 18302</strain>
    </source>
</reference>
<keyword evidence="3 6" id="KW-0560">Oxidoreductase</keyword>
<comment type="function">
    <text evidence="6">Quinone reductase that provides resistance to thiol-specific stress caused by electrophilic quinones.</text>
</comment>
<dbReference type="EC" id="1.6.5.-" evidence="6"/>
<keyword evidence="1 6" id="KW-0285">Flavoprotein</keyword>
<dbReference type="InterPro" id="IPR023048">
    <property type="entry name" value="NADH:quinone_OxRdtase_FMN_depd"/>
</dbReference>
<keyword evidence="9" id="KW-1185">Reference proteome</keyword>
<dbReference type="Proteomes" id="UP001500804">
    <property type="component" value="Unassembled WGS sequence"/>
</dbReference>
<dbReference type="RefSeq" id="WP_345605528.1">
    <property type="nucleotide sequence ID" value="NZ_BAABJO010000009.1"/>
</dbReference>
<comment type="caution">
    <text evidence="6">Lacks conserved residue(s) required for the propagation of feature annotation.</text>
</comment>
<comment type="catalytic activity">
    <reaction evidence="5">
        <text>N,N-dimethyl-1,4-phenylenediamine + anthranilate + 2 NAD(+) = 2-(4-dimethylaminophenyl)diazenylbenzoate + 2 NADH + 2 H(+)</text>
        <dbReference type="Rhea" id="RHEA:55872"/>
        <dbReference type="ChEBI" id="CHEBI:15378"/>
        <dbReference type="ChEBI" id="CHEBI:15783"/>
        <dbReference type="ChEBI" id="CHEBI:16567"/>
        <dbReference type="ChEBI" id="CHEBI:57540"/>
        <dbReference type="ChEBI" id="CHEBI:57945"/>
        <dbReference type="ChEBI" id="CHEBI:71579"/>
        <dbReference type="EC" id="1.7.1.17"/>
    </reaction>
    <physiologicalReaction direction="right-to-left" evidence="5">
        <dbReference type="Rhea" id="RHEA:55874"/>
    </physiologicalReaction>
</comment>
<dbReference type="HAMAP" id="MF_01216">
    <property type="entry name" value="Azoreductase_type1"/>
    <property type="match status" value="1"/>
</dbReference>
<organism evidence="8 9">
    <name type="scientific">Pseudonocardia adelaidensis</name>
    <dbReference type="NCBI Taxonomy" id="648754"/>
    <lineage>
        <taxon>Bacteria</taxon>
        <taxon>Bacillati</taxon>
        <taxon>Actinomycetota</taxon>
        <taxon>Actinomycetes</taxon>
        <taxon>Pseudonocardiales</taxon>
        <taxon>Pseudonocardiaceae</taxon>
        <taxon>Pseudonocardia</taxon>
    </lineage>
</organism>
<dbReference type="Gene3D" id="3.40.50.360">
    <property type="match status" value="1"/>
</dbReference>
<dbReference type="InterPro" id="IPR050104">
    <property type="entry name" value="FMN-dep_NADH:Q_OxRdtase_AzoR1"/>
</dbReference>
<comment type="catalytic activity">
    <reaction evidence="6">
        <text>2 a quinone + NADH + H(+) = 2 a 1,4-benzosemiquinone + NAD(+)</text>
        <dbReference type="Rhea" id="RHEA:65952"/>
        <dbReference type="ChEBI" id="CHEBI:15378"/>
        <dbReference type="ChEBI" id="CHEBI:57540"/>
        <dbReference type="ChEBI" id="CHEBI:57945"/>
        <dbReference type="ChEBI" id="CHEBI:132124"/>
        <dbReference type="ChEBI" id="CHEBI:134225"/>
    </reaction>
</comment>
<evidence type="ECO:0000256" key="2">
    <source>
        <dbReference type="ARBA" id="ARBA00022643"/>
    </source>
</evidence>
<evidence type="ECO:0000256" key="4">
    <source>
        <dbReference type="ARBA" id="ARBA00023027"/>
    </source>
</evidence>
<dbReference type="PANTHER" id="PTHR43741:SF4">
    <property type="entry name" value="FMN-DEPENDENT NADH:QUINONE OXIDOREDUCTASE"/>
    <property type="match status" value="1"/>
</dbReference>
<comment type="cofactor">
    <cofactor evidence="6">
        <name>FMN</name>
        <dbReference type="ChEBI" id="CHEBI:58210"/>
    </cofactor>
    <text evidence="6">Binds 1 FMN per subunit.</text>
</comment>
<protein>
    <recommendedName>
        <fullName evidence="6">FMN dependent NADH:quinone oxidoreductase</fullName>
        <ecNumber evidence="6">1.6.5.-</ecNumber>
    </recommendedName>
    <alternativeName>
        <fullName evidence="6">Azo-dye reductase</fullName>
    </alternativeName>
    <alternativeName>
        <fullName evidence="6">FMN-dependent NADH-azo compound oxidoreductase</fullName>
    </alternativeName>
    <alternativeName>
        <fullName evidence="6">FMN-dependent NADH-azoreductase</fullName>
        <ecNumber evidence="6">1.7.1.17</ecNumber>
    </alternativeName>
</protein>
<comment type="caution">
    <text evidence="8">The sequence shown here is derived from an EMBL/GenBank/DDBJ whole genome shotgun (WGS) entry which is preliminary data.</text>
</comment>
<evidence type="ECO:0000256" key="6">
    <source>
        <dbReference type="HAMAP-Rule" id="MF_01216"/>
    </source>
</evidence>
<dbReference type="PANTHER" id="PTHR43741">
    <property type="entry name" value="FMN-DEPENDENT NADH-AZOREDUCTASE 1"/>
    <property type="match status" value="1"/>
</dbReference>
<gene>
    <name evidence="6" type="primary">azoR</name>
    <name evidence="8" type="ORF">GCM10023320_28840</name>
</gene>